<protein>
    <submittedName>
        <fullName evidence="1">Uncharacterized protein</fullName>
    </submittedName>
</protein>
<organism evidence="1">
    <name type="scientific">Streptomyces sp. Y1</name>
    <dbReference type="NCBI Taxonomy" id="3238634"/>
    <lineage>
        <taxon>Bacteria</taxon>
        <taxon>Bacillati</taxon>
        <taxon>Actinomycetota</taxon>
        <taxon>Actinomycetes</taxon>
        <taxon>Kitasatosporales</taxon>
        <taxon>Streptomycetaceae</taxon>
        <taxon>Streptomyces</taxon>
    </lineage>
</organism>
<gene>
    <name evidence="1" type="ORF">AB2U05_29560</name>
</gene>
<name>A0AB39TSX2_9ACTN</name>
<dbReference type="EMBL" id="CP163445">
    <property type="protein sequence ID" value="XDQ82336.1"/>
    <property type="molecule type" value="Genomic_DNA"/>
</dbReference>
<accession>A0AB39TSX2</accession>
<proteinExistence type="predicted"/>
<evidence type="ECO:0000313" key="1">
    <source>
        <dbReference type="EMBL" id="XDQ82336.1"/>
    </source>
</evidence>
<dbReference type="AlphaFoldDB" id="A0AB39TSX2"/>
<reference evidence="1" key="1">
    <citation type="submission" date="2024-07" db="EMBL/GenBank/DDBJ databases">
        <authorList>
            <person name="Yu S.T."/>
        </authorList>
    </citation>
    <scope>NUCLEOTIDE SEQUENCE</scope>
    <source>
        <strain evidence="1">Y1</strain>
    </source>
</reference>
<dbReference type="RefSeq" id="WP_369184747.1">
    <property type="nucleotide sequence ID" value="NZ_CP163445.1"/>
</dbReference>
<sequence>MSELRQEHAAAVHHQPVEVLPLRHDREKESILLNHEHLPHYLNGIHIRLAVSDRGQGGDQAA</sequence>